<feature type="domain" description="D-serine dehydratase-like" evidence="3">
    <location>
        <begin position="243"/>
        <end position="335"/>
    </location>
</feature>
<evidence type="ECO:0000256" key="2">
    <source>
        <dbReference type="ARBA" id="ARBA00023239"/>
    </source>
</evidence>
<evidence type="ECO:0000313" key="5">
    <source>
        <dbReference type="Proteomes" id="UP001479933"/>
    </source>
</evidence>
<name>A0ABZ2U508_9ACTN</name>
<accession>A0ABZ2U508</accession>
<keyword evidence="2" id="KW-0456">Lyase</keyword>
<dbReference type="GO" id="GO:0008784">
    <property type="term" value="F:alanine racemase activity"/>
    <property type="evidence" value="ECO:0007669"/>
    <property type="project" value="UniProtKB-EC"/>
</dbReference>
<dbReference type="InterPro" id="IPR051466">
    <property type="entry name" value="D-amino_acid_metab_enzyme"/>
</dbReference>
<dbReference type="InterPro" id="IPR001608">
    <property type="entry name" value="Ala_racemase_N"/>
</dbReference>
<keyword evidence="5" id="KW-1185">Reference proteome</keyword>
<evidence type="ECO:0000256" key="1">
    <source>
        <dbReference type="ARBA" id="ARBA00005323"/>
    </source>
</evidence>
<dbReference type="PANTHER" id="PTHR28004:SF2">
    <property type="entry name" value="D-SERINE DEHYDRATASE"/>
    <property type="match status" value="1"/>
</dbReference>
<dbReference type="InterPro" id="IPR029066">
    <property type="entry name" value="PLP-binding_barrel"/>
</dbReference>
<dbReference type="InterPro" id="IPR042208">
    <property type="entry name" value="D-ser_dehydrat-like_sf"/>
</dbReference>
<dbReference type="Pfam" id="PF14031">
    <property type="entry name" value="D-ser_dehydrat"/>
    <property type="match status" value="1"/>
</dbReference>
<proteinExistence type="inferred from homology"/>
<reference evidence="4 5" key="1">
    <citation type="journal article" date="2023" name="Virus Evol.">
        <title>Computational host range prediction-The good, the bad, and the ugly.</title>
        <authorList>
            <person name="Howell A.A."/>
            <person name="Versoza C.J."/>
            <person name="Pfeifer S.P."/>
        </authorList>
    </citation>
    <scope>NUCLEOTIDE SEQUENCE [LARGE SCALE GENOMIC DNA]</scope>
    <source>
        <strain evidence="4 5">1610/1b</strain>
    </source>
</reference>
<dbReference type="SUPFAM" id="SSF51419">
    <property type="entry name" value="PLP-binding barrel"/>
    <property type="match status" value="1"/>
</dbReference>
<protein>
    <submittedName>
        <fullName evidence="4">Alanine racemase</fullName>
        <ecNumber evidence="4">5.1.1.1</ecNumber>
    </submittedName>
</protein>
<dbReference type="RefSeq" id="WP_066165982.1">
    <property type="nucleotide sequence ID" value="NZ_CP136137.1"/>
</dbReference>
<dbReference type="EC" id="5.1.1.1" evidence="4"/>
<dbReference type="Gene3D" id="3.20.20.10">
    <property type="entry name" value="Alanine racemase"/>
    <property type="match status" value="1"/>
</dbReference>
<comment type="similarity">
    <text evidence="1">Belongs to the DSD1 family.</text>
</comment>
<evidence type="ECO:0000259" key="3">
    <source>
        <dbReference type="SMART" id="SM01119"/>
    </source>
</evidence>
<sequence length="353" mass="36692">MPDTPYLFVDVDRLERNLQSLARWAAEHDVVLRPHAKTHKCAQIAQRQLAVGAVGLTVATIGEAEAFADAGVTDLFIAYPLWLSGGKAHRLRDLADRVTMSVGVDSIGGARRLAEGLAGAPVQVLAEVDSGMHRSGVDADHVAEIAIAARDAGLDVAGVFTFPGHGYGPGTARDAAAQEAAALSAASKALRDHGFDAPVVSGGSTPTVRLADPGVVTELRPGVYAFYDAQQVELGSASVEDVALTAVATVVSVSGERIVLDAGSKILGADRPAWTTGFGRLADHLDARIVSLSEHHAVVDFLAGSRTPELGDVVRVIPNHVCSAVNLVDELYAGTTPGDDTEPWPVIARGANA</sequence>
<dbReference type="Proteomes" id="UP001479933">
    <property type="component" value="Chromosome"/>
</dbReference>
<gene>
    <name evidence="4" type="ORF">RVF87_00900</name>
</gene>
<dbReference type="SMART" id="SM01119">
    <property type="entry name" value="D-ser_dehydrat"/>
    <property type="match status" value="1"/>
</dbReference>
<organism evidence="4 5">
    <name type="scientific">Gordonia hydrophobica</name>
    <dbReference type="NCBI Taxonomy" id="40516"/>
    <lineage>
        <taxon>Bacteria</taxon>
        <taxon>Bacillati</taxon>
        <taxon>Actinomycetota</taxon>
        <taxon>Actinomycetes</taxon>
        <taxon>Mycobacteriales</taxon>
        <taxon>Gordoniaceae</taxon>
        <taxon>Gordonia</taxon>
    </lineage>
</organism>
<evidence type="ECO:0000313" key="4">
    <source>
        <dbReference type="EMBL" id="WYY07679.1"/>
    </source>
</evidence>
<keyword evidence="4" id="KW-0413">Isomerase</keyword>
<dbReference type="PANTHER" id="PTHR28004">
    <property type="entry name" value="ZGC:162816-RELATED"/>
    <property type="match status" value="1"/>
</dbReference>
<dbReference type="InterPro" id="IPR026956">
    <property type="entry name" value="D-ser_dehydrat-like_dom"/>
</dbReference>
<dbReference type="Pfam" id="PF01168">
    <property type="entry name" value="Ala_racemase_N"/>
    <property type="match status" value="1"/>
</dbReference>
<dbReference type="EMBL" id="CP136137">
    <property type="protein sequence ID" value="WYY07679.1"/>
    <property type="molecule type" value="Genomic_DNA"/>
</dbReference>
<dbReference type="Gene3D" id="2.40.37.20">
    <property type="entry name" value="D-serine dehydratase-like domain"/>
    <property type="match status" value="1"/>
</dbReference>